<reference evidence="2" key="2">
    <citation type="submission" date="2013-04" db="UniProtKB">
        <authorList>
            <consortium name="EnsemblPlants"/>
        </authorList>
    </citation>
    <scope>IDENTIFICATION</scope>
</reference>
<dbReference type="EnsemblPlants" id="OB05G18580.1">
    <property type="protein sequence ID" value="OB05G18580.1"/>
    <property type="gene ID" value="OB05G18580"/>
</dbReference>
<dbReference type="Proteomes" id="UP000006038">
    <property type="component" value="Chromosome 5"/>
</dbReference>
<evidence type="ECO:0000256" key="1">
    <source>
        <dbReference type="SAM" id="MobiDB-lite"/>
    </source>
</evidence>
<dbReference type="STRING" id="4533.J3M5I4"/>
<accession>J3M5I4</accession>
<dbReference type="Gramene" id="OB05G18580.1">
    <property type="protein sequence ID" value="OB05G18580.1"/>
    <property type="gene ID" value="OB05G18580"/>
</dbReference>
<dbReference type="HOGENOM" id="CLU_1498541_0_0_1"/>
<sequence>MFDLLTKKTSEKEQKKSGKGKGERAEIHIDGSYCESVSDVDIHLPNEVLVVKKMSSEGSASGGTIDKFYKHPSIEESVQMTQRGVKVQTTLTTQKREKKRDIVCEYICQWFYEAGIAHNTVPCFYHMLEAIGEYRRGLRKPSPYEMGGPFLQKRKQKVLDGFVAHKGSCKLTGCIVMIDA</sequence>
<feature type="region of interest" description="Disordered" evidence="1">
    <location>
        <begin position="1"/>
        <end position="23"/>
    </location>
</feature>
<evidence type="ECO:0000313" key="2">
    <source>
        <dbReference type="EnsemblPlants" id="OB05G18580.1"/>
    </source>
</evidence>
<evidence type="ECO:0000313" key="3">
    <source>
        <dbReference type="Proteomes" id="UP000006038"/>
    </source>
</evidence>
<reference evidence="2" key="1">
    <citation type="journal article" date="2013" name="Nat. Commun.">
        <title>Whole-genome sequencing of Oryza brachyantha reveals mechanisms underlying Oryza genome evolution.</title>
        <authorList>
            <person name="Chen J."/>
            <person name="Huang Q."/>
            <person name="Gao D."/>
            <person name="Wang J."/>
            <person name="Lang Y."/>
            <person name="Liu T."/>
            <person name="Li B."/>
            <person name="Bai Z."/>
            <person name="Luis Goicoechea J."/>
            <person name="Liang C."/>
            <person name="Chen C."/>
            <person name="Zhang W."/>
            <person name="Sun S."/>
            <person name="Liao Y."/>
            <person name="Zhang X."/>
            <person name="Yang L."/>
            <person name="Song C."/>
            <person name="Wang M."/>
            <person name="Shi J."/>
            <person name="Liu G."/>
            <person name="Liu J."/>
            <person name="Zhou H."/>
            <person name="Zhou W."/>
            <person name="Yu Q."/>
            <person name="An N."/>
            <person name="Chen Y."/>
            <person name="Cai Q."/>
            <person name="Wang B."/>
            <person name="Liu B."/>
            <person name="Min J."/>
            <person name="Huang Y."/>
            <person name="Wu H."/>
            <person name="Li Z."/>
            <person name="Zhang Y."/>
            <person name="Yin Y."/>
            <person name="Song W."/>
            <person name="Jiang J."/>
            <person name="Jackson S.A."/>
            <person name="Wing R.A."/>
            <person name="Wang J."/>
            <person name="Chen M."/>
        </authorList>
    </citation>
    <scope>NUCLEOTIDE SEQUENCE [LARGE SCALE GENOMIC DNA]</scope>
    <source>
        <strain evidence="2">cv. IRGC 101232</strain>
    </source>
</reference>
<proteinExistence type="predicted"/>
<dbReference type="AlphaFoldDB" id="J3M5I4"/>
<name>J3M5I4_ORYBR</name>
<organism evidence="2">
    <name type="scientific">Oryza brachyantha</name>
    <name type="common">malo sina</name>
    <dbReference type="NCBI Taxonomy" id="4533"/>
    <lineage>
        <taxon>Eukaryota</taxon>
        <taxon>Viridiplantae</taxon>
        <taxon>Streptophyta</taxon>
        <taxon>Embryophyta</taxon>
        <taxon>Tracheophyta</taxon>
        <taxon>Spermatophyta</taxon>
        <taxon>Magnoliopsida</taxon>
        <taxon>Liliopsida</taxon>
        <taxon>Poales</taxon>
        <taxon>Poaceae</taxon>
        <taxon>BOP clade</taxon>
        <taxon>Oryzoideae</taxon>
        <taxon>Oryzeae</taxon>
        <taxon>Oryzinae</taxon>
        <taxon>Oryza</taxon>
    </lineage>
</organism>
<protein>
    <submittedName>
        <fullName evidence="2">Uncharacterized protein</fullName>
    </submittedName>
</protein>
<keyword evidence="3" id="KW-1185">Reference proteome</keyword>